<evidence type="ECO:0008006" key="4">
    <source>
        <dbReference type="Google" id="ProtNLM"/>
    </source>
</evidence>
<evidence type="ECO:0000313" key="2">
    <source>
        <dbReference type="EMBL" id="TCD16229.1"/>
    </source>
</evidence>
<name>A0A4R0PL49_9HYPH</name>
<dbReference type="RefSeq" id="WP_131564912.1">
    <property type="nucleotide sequence ID" value="NZ_JAINFK010000001.1"/>
</dbReference>
<accession>A0A4R0PL49</accession>
<comment type="caution">
    <text evidence="2">The sequence shown here is derived from an EMBL/GenBank/DDBJ whole genome shotgun (WGS) entry which is preliminary data.</text>
</comment>
<protein>
    <recommendedName>
        <fullName evidence="4">Flagellar protein FlgJ N-terminal domain-containing protein</fullName>
    </recommendedName>
</protein>
<dbReference type="EMBL" id="SJST01000001">
    <property type="protein sequence ID" value="TCD16229.1"/>
    <property type="molecule type" value="Genomic_DNA"/>
</dbReference>
<proteinExistence type="predicted"/>
<sequence>MAVEFPSDLILDVARAADPSAAADIRSQRAGAGQLARAHETTDATKVAKEFEALLVGNMISEMMGDGDESVFGEGFAGDMWKSMMAEHVAMAVVEGADFGVASKITKHFVRDGDTIAPVGGINDAAATPSETRSVDAARSGANEMSRDFIRKMLDISEPR</sequence>
<reference evidence="2 3" key="1">
    <citation type="journal article" date="2015" name="Antonie Van Leeuwenhoek">
        <title>Oricola cellulosilytica gen. nov., sp. nov., a cellulose-degrading bacterium of the family Phyllobacteriaceae isolated from surface seashore water, and emended descriptions of Mesorhizobium loti and Phyllobacterium myrsinacearum.</title>
        <authorList>
            <person name="Hameed A."/>
            <person name="Shahina M."/>
            <person name="Lai W.A."/>
            <person name="Lin S.Y."/>
            <person name="Young L.S."/>
            <person name="Liu Y.C."/>
            <person name="Hsu Y.H."/>
            <person name="Young C.C."/>
        </authorList>
    </citation>
    <scope>NUCLEOTIDE SEQUENCE [LARGE SCALE GENOMIC DNA]</scope>
    <source>
        <strain evidence="2 3">KCTC 52183</strain>
    </source>
</reference>
<dbReference type="AlphaFoldDB" id="A0A4R0PL49"/>
<evidence type="ECO:0000313" key="3">
    <source>
        <dbReference type="Proteomes" id="UP000291301"/>
    </source>
</evidence>
<feature type="region of interest" description="Disordered" evidence="1">
    <location>
        <begin position="121"/>
        <end position="141"/>
    </location>
</feature>
<dbReference type="Proteomes" id="UP000291301">
    <property type="component" value="Unassembled WGS sequence"/>
</dbReference>
<dbReference type="OrthoDB" id="7889190at2"/>
<keyword evidence="3" id="KW-1185">Reference proteome</keyword>
<evidence type="ECO:0000256" key="1">
    <source>
        <dbReference type="SAM" id="MobiDB-lite"/>
    </source>
</evidence>
<organism evidence="2 3">
    <name type="scientific">Oricola cellulosilytica</name>
    <dbReference type="NCBI Taxonomy" id="1429082"/>
    <lineage>
        <taxon>Bacteria</taxon>
        <taxon>Pseudomonadati</taxon>
        <taxon>Pseudomonadota</taxon>
        <taxon>Alphaproteobacteria</taxon>
        <taxon>Hyphomicrobiales</taxon>
        <taxon>Ahrensiaceae</taxon>
        <taxon>Oricola</taxon>
    </lineage>
</organism>
<gene>
    <name evidence="2" type="ORF">E0D97_02010</name>
</gene>